<evidence type="ECO:0000256" key="4">
    <source>
        <dbReference type="ARBA" id="ARBA00022989"/>
    </source>
</evidence>
<dbReference type="SMART" id="SM00116">
    <property type="entry name" value="CBS"/>
    <property type="match status" value="1"/>
</dbReference>
<dbReference type="Gene3D" id="3.10.580.10">
    <property type="entry name" value="CBS-domain"/>
    <property type="match status" value="1"/>
</dbReference>
<dbReference type="CDD" id="cd00400">
    <property type="entry name" value="Voltage_gated_ClC"/>
    <property type="match status" value="1"/>
</dbReference>
<evidence type="ECO:0000256" key="3">
    <source>
        <dbReference type="ARBA" id="ARBA00022692"/>
    </source>
</evidence>
<sequence>MSVNFSSSREPRHKTHLLMALMAAPIGIVGALLTFGFTASIGWLQLAVFGRAGEPADLGSHTVWLVRLVVPTIGGLAAGLLLWFASRFRRKSPHYDYMETVTIGNGHLPVAETIVRSVSSLASISSGASVGREGPMVQLAALGASIIARVRPLGSNDVQMLVACGAAAGISAAYSAPIAAAFFVSEVVLGIVAAERVGLLIISAVLANLTMRALPGYHVAYDIVVASDFSVIHLLGFVVLGLVAGSLTPLYLGTLRGTRSLAQRIPISLPLLVALGGFVVGAMSILEPAVLGNGRAIVEALFGNRLSWQAAALMLFAKIASTAISTGSGAVGGIFTPTLAVGGALGFLLSSIVSGPDPSLFVLVGMGAFLAATTQAPLMSILMMFEFCLHPEAIVPLMLGVGPAYVVSRLLVRKPMYAATERVNHSAIAASASRSVRAGELATAAEQVATWDETVDALRKRFAGRPIKYVFLVDAMGAYRGAISLASIHDVSITSPTVVVSALSDRIVSVPCIRADTPLADCLQDLAAHDGERLPVCNEVGHSLIGFISKSAVLAQLERLI</sequence>
<feature type="transmembrane region" description="Helical" evidence="11">
    <location>
        <begin position="160"/>
        <end position="183"/>
    </location>
</feature>
<dbReference type="EMBL" id="FR854088">
    <property type="protein sequence ID" value="CCA88778.1"/>
    <property type="molecule type" value="Genomic_DNA"/>
</dbReference>
<evidence type="ECO:0000256" key="8">
    <source>
        <dbReference type="ARBA" id="ARBA00023214"/>
    </source>
</evidence>
<dbReference type="SUPFAM" id="SSF54631">
    <property type="entry name" value="CBS-domain pair"/>
    <property type="match status" value="1"/>
</dbReference>
<keyword evidence="3 11" id="KW-0812">Transmembrane</keyword>
<dbReference type="Pfam" id="PF00654">
    <property type="entry name" value="Voltage_CLC"/>
    <property type="match status" value="1"/>
</dbReference>
<feature type="transmembrane region" description="Helical" evidence="11">
    <location>
        <begin position="393"/>
        <end position="412"/>
    </location>
</feature>
<proteinExistence type="predicted"/>
<feature type="transmembrane region" description="Helical" evidence="11">
    <location>
        <begin position="64"/>
        <end position="85"/>
    </location>
</feature>
<feature type="transmembrane region" description="Helical" evidence="11">
    <location>
        <begin position="360"/>
        <end position="381"/>
    </location>
</feature>
<dbReference type="AlphaFoldDB" id="G3A5N5"/>
<feature type="domain" description="CBS" evidence="12">
    <location>
        <begin position="504"/>
        <end position="561"/>
    </location>
</feature>
<evidence type="ECO:0000313" key="13">
    <source>
        <dbReference type="EMBL" id="CCA88778.1"/>
    </source>
</evidence>
<dbReference type="InterPro" id="IPR014743">
    <property type="entry name" value="Cl-channel_core"/>
</dbReference>
<dbReference type="NCBIfam" id="NF002505">
    <property type="entry name" value="PRK01862.1"/>
    <property type="match status" value="1"/>
</dbReference>
<evidence type="ECO:0000256" key="2">
    <source>
        <dbReference type="ARBA" id="ARBA00022448"/>
    </source>
</evidence>
<dbReference type="RefSeq" id="WP_275794355.1">
    <property type="nucleotide sequence ID" value="NZ_CP115944.1"/>
</dbReference>
<dbReference type="GO" id="GO:0034707">
    <property type="term" value="C:chloride channel complex"/>
    <property type="evidence" value="ECO:0007669"/>
    <property type="project" value="UniProtKB-KW"/>
</dbReference>
<dbReference type="InterPro" id="IPR000644">
    <property type="entry name" value="CBS_dom"/>
</dbReference>
<evidence type="ECO:0000256" key="11">
    <source>
        <dbReference type="SAM" id="Phobius"/>
    </source>
</evidence>
<evidence type="ECO:0000256" key="1">
    <source>
        <dbReference type="ARBA" id="ARBA00004141"/>
    </source>
</evidence>
<dbReference type="PROSITE" id="PS51371">
    <property type="entry name" value="CBS"/>
    <property type="match status" value="1"/>
</dbReference>
<feature type="transmembrane region" description="Helical" evidence="11">
    <location>
        <begin position="330"/>
        <end position="353"/>
    </location>
</feature>
<dbReference type="GO" id="GO:0005886">
    <property type="term" value="C:plasma membrane"/>
    <property type="evidence" value="ECO:0007669"/>
    <property type="project" value="TreeGrafter"/>
</dbReference>
<dbReference type="InterPro" id="IPR046342">
    <property type="entry name" value="CBS_dom_sf"/>
</dbReference>
<feature type="transmembrane region" description="Helical" evidence="11">
    <location>
        <begin position="189"/>
        <end position="211"/>
    </location>
</feature>
<evidence type="ECO:0000256" key="6">
    <source>
        <dbReference type="ARBA" id="ARBA00023136"/>
    </source>
</evidence>
<gene>
    <name evidence="13" type="primary">clcB</name>
    <name evidence="13" type="ORF">RALSY_30533</name>
</gene>
<dbReference type="PANTHER" id="PTHR43427:SF6">
    <property type="entry name" value="CHLORIDE CHANNEL PROTEIN CLC-E"/>
    <property type="match status" value="1"/>
</dbReference>
<dbReference type="PRINTS" id="PR00762">
    <property type="entry name" value="CLCHANNEL"/>
</dbReference>
<keyword evidence="7" id="KW-0869">Chloride channel</keyword>
<reference evidence="13" key="2">
    <citation type="submission" date="2011-04" db="EMBL/GenBank/DDBJ databases">
        <authorList>
            <person name="Genoscope - CEA"/>
        </authorList>
    </citation>
    <scope>NUCLEOTIDE SEQUENCE</scope>
    <source>
        <strain evidence="13">R24</strain>
    </source>
</reference>
<keyword evidence="10" id="KW-0129">CBS domain</keyword>
<evidence type="ECO:0000256" key="5">
    <source>
        <dbReference type="ARBA" id="ARBA00023065"/>
    </source>
</evidence>
<keyword evidence="2" id="KW-0813">Transport</keyword>
<dbReference type="CDD" id="cd02205">
    <property type="entry name" value="CBS_pair_SF"/>
    <property type="match status" value="1"/>
</dbReference>
<feature type="transmembrane region" description="Helical" evidence="11">
    <location>
        <begin position="267"/>
        <end position="286"/>
    </location>
</feature>
<keyword evidence="8" id="KW-0868">Chloride</keyword>
<feature type="transmembrane region" description="Helical" evidence="11">
    <location>
        <begin position="306"/>
        <end position="324"/>
    </location>
</feature>
<dbReference type="GO" id="GO:0005254">
    <property type="term" value="F:chloride channel activity"/>
    <property type="evidence" value="ECO:0007669"/>
    <property type="project" value="UniProtKB-KW"/>
</dbReference>
<feature type="transmembrane region" description="Helical" evidence="11">
    <location>
        <begin position="223"/>
        <end position="247"/>
    </location>
</feature>
<reference evidence="13" key="1">
    <citation type="journal article" date="2011" name="PLoS ONE">
        <title>Ralstonia syzygii, the Blood Disease Bacterium and some Asian R. solanacearum strains form a single genomic species despite divergent lifestyles.</title>
        <authorList>
            <person name="Remenant B."/>
            <person name="de Cambiaire J.C."/>
            <person name="Cellier G."/>
            <person name="Jacobs J.M."/>
            <person name="Mangenot S."/>
            <person name="Barbe V."/>
            <person name="Lajus A."/>
            <person name="Vallenet D."/>
            <person name="Medigue C."/>
            <person name="Fegan M."/>
            <person name="Allen C."/>
            <person name="Prior P."/>
        </authorList>
    </citation>
    <scope>NUCLEOTIDE SEQUENCE</scope>
    <source>
        <strain evidence="13">R24</strain>
    </source>
</reference>
<keyword evidence="6 11" id="KW-0472">Membrane</keyword>
<evidence type="ECO:0000256" key="9">
    <source>
        <dbReference type="ARBA" id="ARBA00023303"/>
    </source>
</evidence>
<keyword evidence="5" id="KW-0406">Ion transport</keyword>
<organism evidence="13">
    <name type="scientific">Ralstonia syzygii R24</name>
    <dbReference type="NCBI Taxonomy" id="907261"/>
    <lineage>
        <taxon>Bacteria</taxon>
        <taxon>Pseudomonadati</taxon>
        <taxon>Pseudomonadota</taxon>
        <taxon>Betaproteobacteria</taxon>
        <taxon>Burkholderiales</taxon>
        <taxon>Burkholderiaceae</taxon>
        <taxon>Ralstonia</taxon>
        <taxon>Ralstonia solanacearum species complex</taxon>
    </lineage>
</organism>
<comment type="subcellular location">
    <subcellularLocation>
        <location evidence="1">Membrane</location>
        <topology evidence="1">Multi-pass membrane protein</topology>
    </subcellularLocation>
</comment>
<dbReference type="InterPro" id="IPR050368">
    <property type="entry name" value="ClC-type_chloride_channel"/>
</dbReference>
<dbReference type="Gene3D" id="1.10.3080.10">
    <property type="entry name" value="Clc chloride channel"/>
    <property type="match status" value="1"/>
</dbReference>
<dbReference type="SUPFAM" id="SSF81340">
    <property type="entry name" value="Clc chloride channel"/>
    <property type="match status" value="1"/>
</dbReference>
<evidence type="ECO:0000259" key="12">
    <source>
        <dbReference type="PROSITE" id="PS51371"/>
    </source>
</evidence>
<protein>
    <submittedName>
        <fullName evidence="13">Chloride channel protein clcB-like</fullName>
    </submittedName>
</protein>
<name>G3A5N5_9RALS</name>
<dbReference type="PANTHER" id="PTHR43427">
    <property type="entry name" value="CHLORIDE CHANNEL PROTEIN CLC-E"/>
    <property type="match status" value="1"/>
</dbReference>
<accession>G3A5N5</accession>
<keyword evidence="4 11" id="KW-1133">Transmembrane helix</keyword>
<feature type="transmembrane region" description="Helical" evidence="11">
    <location>
        <begin position="21"/>
        <end position="44"/>
    </location>
</feature>
<evidence type="ECO:0000256" key="7">
    <source>
        <dbReference type="ARBA" id="ARBA00023173"/>
    </source>
</evidence>
<dbReference type="InterPro" id="IPR001807">
    <property type="entry name" value="ClC"/>
</dbReference>
<keyword evidence="9" id="KW-0407">Ion channel</keyword>
<evidence type="ECO:0000256" key="10">
    <source>
        <dbReference type="PROSITE-ProRule" id="PRU00703"/>
    </source>
</evidence>